<feature type="region of interest" description="Disordered" evidence="15">
    <location>
        <begin position="364"/>
        <end position="434"/>
    </location>
</feature>
<keyword evidence="17" id="KW-1185">Reference proteome</keyword>
<dbReference type="PANTHER" id="PTHR24346:SF94">
    <property type="entry name" value="NON-SPECIFIC SERINE_THREONINE PROTEIN KINASE"/>
    <property type="match status" value="1"/>
</dbReference>
<keyword evidence="7 14" id="KW-0547">Nucleotide-binding</keyword>
<dbReference type="PROSITE" id="PS00107">
    <property type="entry name" value="PROTEIN_KINASE_ATP"/>
    <property type="match status" value="1"/>
</dbReference>
<evidence type="ECO:0000256" key="12">
    <source>
        <dbReference type="ARBA" id="ARBA00047899"/>
    </source>
</evidence>
<dbReference type="GO" id="GO:0005737">
    <property type="term" value="C:cytoplasm"/>
    <property type="evidence" value="ECO:0007669"/>
    <property type="project" value="TreeGrafter"/>
</dbReference>
<evidence type="ECO:0000256" key="2">
    <source>
        <dbReference type="ARBA" id="ARBA00001946"/>
    </source>
</evidence>
<gene>
    <name evidence="18" type="primary">STK11</name>
</gene>
<evidence type="ECO:0000256" key="14">
    <source>
        <dbReference type="PROSITE-ProRule" id="PRU10141"/>
    </source>
</evidence>
<evidence type="ECO:0000259" key="16">
    <source>
        <dbReference type="PROSITE" id="PS50011"/>
    </source>
</evidence>
<evidence type="ECO:0000256" key="6">
    <source>
        <dbReference type="ARBA" id="ARBA00022723"/>
    </source>
</evidence>
<reference evidence="18" key="1">
    <citation type="submission" date="2025-08" db="UniProtKB">
        <authorList>
            <consortium name="RefSeq"/>
        </authorList>
    </citation>
    <scope>IDENTIFICATION</scope>
</reference>
<feature type="binding site" evidence="14">
    <location>
        <position position="78"/>
    </location>
    <ligand>
        <name>ATP</name>
        <dbReference type="ChEBI" id="CHEBI:30616"/>
    </ligand>
</feature>
<dbReference type="SUPFAM" id="SSF56112">
    <property type="entry name" value="Protein kinase-like (PK-like)"/>
    <property type="match status" value="1"/>
</dbReference>
<keyword evidence="9 14" id="KW-0067">ATP-binding</keyword>
<keyword evidence="11" id="KW-0464">Manganese</keyword>
<dbReference type="KEGG" id="tsr:106543111"/>
<keyword evidence="4" id="KW-0723">Serine/threonine-protein kinase</keyword>
<evidence type="ECO:0000256" key="10">
    <source>
        <dbReference type="ARBA" id="ARBA00022842"/>
    </source>
</evidence>
<dbReference type="Gene3D" id="3.30.200.20">
    <property type="entry name" value="Phosphorylase Kinase, domain 1"/>
    <property type="match status" value="2"/>
</dbReference>
<dbReference type="RefSeq" id="XP_013914497.1">
    <property type="nucleotide sequence ID" value="XM_014059022.1"/>
</dbReference>
<dbReference type="CTD" id="6794"/>
<dbReference type="GO" id="GO:0046872">
    <property type="term" value="F:metal ion binding"/>
    <property type="evidence" value="ECO:0007669"/>
    <property type="project" value="UniProtKB-KW"/>
</dbReference>
<name>A0A6I9XKM3_9SAUR</name>
<accession>A0A6I9XKM3</accession>
<feature type="compositionally biased region" description="Low complexity" evidence="15">
    <location>
        <begin position="409"/>
        <end position="423"/>
    </location>
</feature>
<keyword evidence="6" id="KW-0479">Metal-binding</keyword>
<dbReference type="InterPro" id="IPR011009">
    <property type="entry name" value="Kinase-like_dom_sf"/>
</dbReference>
<dbReference type="GeneID" id="106543111"/>
<dbReference type="GO" id="GO:0005524">
    <property type="term" value="F:ATP binding"/>
    <property type="evidence" value="ECO:0007669"/>
    <property type="project" value="UniProtKB-UniRule"/>
</dbReference>
<comment type="catalytic activity">
    <reaction evidence="12">
        <text>L-threonyl-[protein] + ATP = O-phospho-L-threonyl-[protein] + ADP + H(+)</text>
        <dbReference type="Rhea" id="RHEA:46608"/>
        <dbReference type="Rhea" id="RHEA-COMP:11060"/>
        <dbReference type="Rhea" id="RHEA-COMP:11605"/>
        <dbReference type="ChEBI" id="CHEBI:15378"/>
        <dbReference type="ChEBI" id="CHEBI:30013"/>
        <dbReference type="ChEBI" id="CHEBI:30616"/>
        <dbReference type="ChEBI" id="CHEBI:61977"/>
        <dbReference type="ChEBI" id="CHEBI:456216"/>
        <dbReference type="EC" id="2.7.11.1"/>
    </reaction>
</comment>
<evidence type="ECO:0000256" key="4">
    <source>
        <dbReference type="ARBA" id="ARBA00022527"/>
    </source>
</evidence>
<feature type="domain" description="Protein kinase" evidence="16">
    <location>
        <begin position="49"/>
        <end position="302"/>
    </location>
</feature>
<evidence type="ECO:0000256" key="9">
    <source>
        <dbReference type="ARBA" id="ARBA00022840"/>
    </source>
</evidence>
<evidence type="ECO:0000313" key="17">
    <source>
        <dbReference type="Proteomes" id="UP000504617"/>
    </source>
</evidence>
<dbReference type="GO" id="GO:0004674">
    <property type="term" value="F:protein serine/threonine kinase activity"/>
    <property type="evidence" value="ECO:0007669"/>
    <property type="project" value="UniProtKB-KW"/>
</dbReference>
<evidence type="ECO:0000256" key="8">
    <source>
        <dbReference type="ARBA" id="ARBA00022777"/>
    </source>
</evidence>
<dbReference type="Proteomes" id="UP000504617">
    <property type="component" value="Unplaced"/>
</dbReference>
<organism evidence="17 18">
    <name type="scientific">Thamnophis sirtalis</name>
    <dbReference type="NCBI Taxonomy" id="35019"/>
    <lineage>
        <taxon>Eukaryota</taxon>
        <taxon>Metazoa</taxon>
        <taxon>Chordata</taxon>
        <taxon>Craniata</taxon>
        <taxon>Vertebrata</taxon>
        <taxon>Euteleostomi</taxon>
        <taxon>Lepidosauria</taxon>
        <taxon>Squamata</taxon>
        <taxon>Bifurcata</taxon>
        <taxon>Unidentata</taxon>
        <taxon>Episquamata</taxon>
        <taxon>Toxicofera</taxon>
        <taxon>Serpentes</taxon>
        <taxon>Colubroidea</taxon>
        <taxon>Colubridae</taxon>
        <taxon>Natricinae</taxon>
        <taxon>Thamnophis</taxon>
    </lineage>
</organism>
<dbReference type="PANTHER" id="PTHR24346">
    <property type="entry name" value="MAP/MICROTUBULE AFFINITY-REGULATING KINASE"/>
    <property type="match status" value="1"/>
</dbReference>
<dbReference type="InterPro" id="IPR000719">
    <property type="entry name" value="Prot_kinase_dom"/>
</dbReference>
<dbReference type="Gene3D" id="1.10.510.10">
    <property type="entry name" value="Transferase(Phosphotransferase) domain 1"/>
    <property type="match status" value="1"/>
</dbReference>
<dbReference type="Pfam" id="PF00069">
    <property type="entry name" value="Pkinase"/>
    <property type="match status" value="2"/>
</dbReference>
<keyword evidence="5" id="KW-0808">Transferase</keyword>
<dbReference type="GO" id="GO:0035556">
    <property type="term" value="P:intracellular signal transduction"/>
    <property type="evidence" value="ECO:0007669"/>
    <property type="project" value="TreeGrafter"/>
</dbReference>
<dbReference type="OrthoDB" id="68483at2759"/>
<keyword evidence="8 18" id="KW-0418">Kinase</keyword>
<evidence type="ECO:0000256" key="5">
    <source>
        <dbReference type="ARBA" id="ARBA00022679"/>
    </source>
</evidence>
<dbReference type="InterPro" id="IPR017441">
    <property type="entry name" value="Protein_kinase_ATP_BS"/>
</dbReference>
<evidence type="ECO:0000256" key="11">
    <source>
        <dbReference type="ARBA" id="ARBA00023211"/>
    </source>
</evidence>
<evidence type="ECO:0000256" key="13">
    <source>
        <dbReference type="ARBA" id="ARBA00048679"/>
    </source>
</evidence>
<dbReference type="FunFam" id="3.30.200.20:FF:000235">
    <property type="entry name" value="serine/threonine-protein kinase STK11"/>
    <property type="match status" value="1"/>
</dbReference>
<comment type="catalytic activity">
    <reaction evidence="13">
        <text>L-seryl-[protein] + ATP = O-phospho-L-seryl-[protein] + ADP + H(+)</text>
        <dbReference type="Rhea" id="RHEA:17989"/>
        <dbReference type="Rhea" id="RHEA-COMP:9863"/>
        <dbReference type="Rhea" id="RHEA-COMP:11604"/>
        <dbReference type="ChEBI" id="CHEBI:15378"/>
        <dbReference type="ChEBI" id="CHEBI:29999"/>
        <dbReference type="ChEBI" id="CHEBI:30616"/>
        <dbReference type="ChEBI" id="CHEBI:83421"/>
        <dbReference type="ChEBI" id="CHEBI:456216"/>
        <dbReference type="EC" id="2.7.11.1"/>
    </reaction>
</comment>
<evidence type="ECO:0000256" key="3">
    <source>
        <dbReference type="ARBA" id="ARBA00012513"/>
    </source>
</evidence>
<evidence type="ECO:0000256" key="15">
    <source>
        <dbReference type="SAM" id="MobiDB-lite"/>
    </source>
</evidence>
<evidence type="ECO:0000256" key="7">
    <source>
        <dbReference type="ARBA" id="ARBA00022741"/>
    </source>
</evidence>
<dbReference type="PROSITE" id="PS50011">
    <property type="entry name" value="PROTEIN_KINASE_DOM"/>
    <property type="match status" value="1"/>
</dbReference>
<evidence type="ECO:0000313" key="18">
    <source>
        <dbReference type="RefSeq" id="XP_013914497.1"/>
    </source>
</evidence>
<dbReference type="AlphaFoldDB" id="A0A6I9XKM3"/>
<sequence>MDLEESQQLGMFVEGELMSVGMDTFIHRIDSTEVIYQPRRKRAKLIGKYLMGDLLGEGSYGKVKEMLDSETLCRRAVKILKKKKLRRIPNGEANVKKEIQLLRRLRHKNVIQLVDVLYNEEKQKMYMVMEYCVCGMQEMLDSVPDKKFPVFQAHGEIQLLRRLRHKNVIQLVDVLYNEEKQKIYPSFGLPAGALHPFAEDDVCRTSQGSPAFQPPEIANGLDTFSGFKVDIWSAGVTLYNITTGLYPFEGDNIYKLFENIGKGDYVIPEDCGPPLSDLLRGMLEYDPAKRFSIQQIRHHNWFRKKHPQCEPPIAIPPSPETKDRWRSMTVVPYLEDLHGYNEEDDDDLRDDYLDDEIIYTQDFTMPGQVPNEARQNGQSCTRGLPKPVCMNGTESGQLVSKTKAERRASASSNPSRKASSASSKIRKLSTCKQQ</sequence>
<evidence type="ECO:0000256" key="1">
    <source>
        <dbReference type="ARBA" id="ARBA00001936"/>
    </source>
</evidence>
<keyword evidence="10" id="KW-0460">Magnesium</keyword>
<protein>
    <recommendedName>
        <fullName evidence="3">non-specific serine/threonine protein kinase</fullName>
        <ecNumber evidence="3">2.7.11.1</ecNumber>
    </recommendedName>
</protein>
<comment type="cofactor">
    <cofactor evidence="1">
        <name>Mn(2+)</name>
        <dbReference type="ChEBI" id="CHEBI:29035"/>
    </cofactor>
</comment>
<feature type="compositionally biased region" description="Basic residues" evidence="15">
    <location>
        <begin position="424"/>
        <end position="434"/>
    </location>
</feature>
<proteinExistence type="predicted"/>
<comment type="cofactor">
    <cofactor evidence="2">
        <name>Mg(2+)</name>
        <dbReference type="ChEBI" id="CHEBI:18420"/>
    </cofactor>
</comment>
<dbReference type="EC" id="2.7.11.1" evidence="3"/>